<comment type="caution">
    <text evidence="2">The sequence shown here is derived from an EMBL/GenBank/DDBJ whole genome shotgun (WGS) entry which is preliminary data.</text>
</comment>
<dbReference type="AlphaFoldDB" id="N6W5L0"/>
<feature type="region of interest" description="Disordered" evidence="1">
    <location>
        <begin position="44"/>
        <end position="68"/>
    </location>
</feature>
<evidence type="ECO:0000313" key="3">
    <source>
        <dbReference type="Proteomes" id="UP000013015"/>
    </source>
</evidence>
<evidence type="ECO:0000313" key="2">
    <source>
        <dbReference type="EMBL" id="ENO17770.1"/>
    </source>
</evidence>
<name>N6W5L0_9ACTO</name>
<dbReference type="Proteomes" id="UP000013015">
    <property type="component" value="Unassembled WGS sequence"/>
</dbReference>
<dbReference type="STRING" id="888050.HMPREF9004_1680"/>
<accession>N6W5L0</accession>
<proteinExistence type="predicted"/>
<reference evidence="2 3" key="1">
    <citation type="submission" date="2013-03" db="EMBL/GenBank/DDBJ databases">
        <title>Reference genome for the Human Microbiome Project.</title>
        <authorList>
            <person name="Aqrawi P."/>
            <person name="Ayvaz T."/>
            <person name="Bess C."/>
            <person name="Blankenburg K."/>
            <person name="Coyle M."/>
            <person name="Deng J."/>
            <person name="Forbes L."/>
            <person name="Fowler G."/>
            <person name="Francisco L."/>
            <person name="Fu Q."/>
            <person name="Gibbs R."/>
            <person name="Gross S."/>
            <person name="Gubbala S."/>
            <person name="Hale W."/>
            <person name="Hemphill L."/>
            <person name="Highlander S."/>
            <person name="Hirani K."/>
            <person name="Jackson L."/>
            <person name="Jakkamsetti A."/>
            <person name="Javaid M."/>
            <person name="Jayaseelan J.C."/>
            <person name="Jiang H."/>
            <person name="Joshi V."/>
            <person name="Korchina V."/>
            <person name="Kovar C."/>
            <person name="Lara F."/>
            <person name="Lee S."/>
            <person name="Liu Y."/>
            <person name="Mata R."/>
            <person name="Mathew T."/>
            <person name="Munidasa M."/>
            <person name="Muzny D."/>
            <person name="Nazareth L."/>
            <person name="Ngo R."/>
            <person name="Nguyen L."/>
            <person name="Nguyen N."/>
            <person name="Okwuonu G."/>
            <person name="Ongeri F."/>
            <person name="Palculict T."/>
            <person name="Patil S."/>
            <person name="Petrosino J."/>
            <person name="Pham C."/>
            <person name="Pham P."/>
            <person name="Pu L.-L."/>
            <person name="Qin X."/>
            <person name="Qu J."/>
            <person name="Reid J."/>
            <person name="Ross M."/>
            <person name="Ruth R."/>
            <person name="Saada N."/>
            <person name="San Lucas F."/>
            <person name="Santibanez J."/>
            <person name="Shang Y."/>
            <person name="Simmons D."/>
            <person name="Song X.-Z."/>
            <person name="Tang L.-Y."/>
            <person name="Thornton R."/>
            <person name="Warren J."/>
            <person name="Weissenberger G."/>
            <person name="Wilczek-Boney K."/>
            <person name="Worley K."/>
            <person name="Youmans B."/>
            <person name="Zhang J."/>
            <person name="Zhang L."/>
            <person name="Zhao Z."/>
            <person name="Zhou C."/>
            <person name="Zhu D."/>
            <person name="Zhu Y."/>
        </authorList>
    </citation>
    <scope>NUCLEOTIDE SEQUENCE [LARGE SCALE GENOMIC DNA]</scope>
    <source>
        <strain evidence="2 3">F0333</strain>
    </source>
</reference>
<dbReference type="EMBL" id="AQHZ01000024">
    <property type="protein sequence ID" value="ENO17770.1"/>
    <property type="molecule type" value="Genomic_DNA"/>
</dbReference>
<organism evidence="2 3">
    <name type="scientific">Schaalia cardiffensis F0333</name>
    <dbReference type="NCBI Taxonomy" id="888050"/>
    <lineage>
        <taxon>Bacteria</taxon>
        <taxon>Bacillati</taxon>
        <taxon>Actinomycetota</taxon>
        <taxon>Actinomycetes</taxon>
        <taxon>Actinomycetales</taxon>
        <taxon>Actinomycetaceae</taxon>
        <taxon>Schaalia</taxon>
    </lineage>
</organism>
<evidence type="ECO:0000256" key="1">
    <source>
        <dbReference type="SAM" id="MobiDB-lite"/>
    </source>
</evidence>
<dbReference type="HOGENOM" id="CLU_1709337_0_0_11"/>
<gene>
    <name evidence="2" type="ORF">HMPREF9004_1680</name>
</gene>
<keyword evidence="3" id="KW-1185">Reference proteome</keyword>
<feature type="compositionally biased region" description="Polar residues" evidence="1">
    <location>
        <begin position="49"/>
        <end position="68"/>
    </location>
</feature>
<dbReference type="PATRIC" id="fig|888050.3.peg.1614"/>
<sequence>MFSSIREHQETKMSIFSPLGPAALVGVSLAAIALTASACSPLTPKEDAVQSSAQSSAEDTDQSASQIGNCRIIPLSGVSPDTLEEFCELFPETKTVPNDVLLEELTKEVEDAETMGITPEEYFRNAIEAVRMNDEAMRRAVEEATGDAPAQSH</sequence>
<protein>
    <submittedName>
        <fullName evidence="2">Uncharacterized protein</fullName>
    </submittedName>
</protein>